<evidence type="ECO:0000256" key="1">
    <source>
        <dbReference type="ARBA" id="ARBA00014165"/>
    </source>
</evidence>
<reference evidence="4 5" key="1">
    <citation type="submission" date="2018-12" db="EMBL/GenBank/DDBJ databases">
        <title>A novel vanA-carrying plasmid in a clinical isolate of Enterococcus avium.</title>
        <authorList>
            <person name="Bernasconi O.J."/>
            <person name="Luzzaro F."/>
            <person name="Endimiani A."/>
        </authorList>
    </citation>
    <scope>NUCLEOTIDE SEQUENCE [LARGE SCALE GENOMIC DNA]</scope>
    <source>
        <strain evidence="4 5">LC0559/18</strain>
    </source>
</reference>
<dbReference type="SUPFAM" id="SSF74650">
    <property type="entry name" value="Galactose mutarotase-like"/>
    <property type="match status" value="1"/>
</dbReference>
<dbReference type="GO" id="GO:0030246">
    <property type="term" value="F:carbohydrate binding"/>
    <property type="evidence" value="ECO:0007669"/>
    <property type="project" value="InterPro"/>
</dbReference>
<dbReference type="PROSITE" id="PS00545">
    <property type="entry name" value="ALDOSE_1_EPIMERASE"/>
    <property type="match status" value="1"/>
</dbReference>
<evidence type="ECO:0000256" key="2">
    <source>
        <dbReference type="ARBA" id="ARBA00032300"/>
    </source>
</evidence>
<dbReference type="EMBL" id="RYZS01000001">
    <property type="protein sequence ID" value="RVU93411.1"/>
    <property type="molecule type" value="Genomic_DNA"/>
</dbReference>
<evidence type="ECO:0000313" key="4">
    <source>
        <dbReference type="EMBL" id="RVU93411.1"/>
    </source>
</evidence>
<dbReference type="Proteomes" id="UP000288388">
    <property type="component" value="Unassembled WGS sequence"/>
</dbReference>
<accession>A0A437UIQ1</accession>
<dbReference type="RefSeq" id="WP_127977986.1">
    <property type="nucleotide sequence ID" value="NZ_JAEMPA010000264.1"/>
</dbReference>
<gene>
    <name evidence="4" type="ORF">EK398_00245</name>
</gene>
<dbReference type="InterPro" id="IPR018052">
    <property type="entry name" value="Ald1_epimerase_CS"/>
</dbReference>
<comment type="caution">
    <text evidence="4">The sequence shown here is derived from an EMBL/GenBank/DDBJ whole genome shotgun (WGS) entry which is preliminary data.</text>
</comment>
<evidence type="ECO:0000313" key="5">
    <source>
        <dbReference type="Proteomes" id="UP000288388"/>
    </source>
</evidence>
<evidence type="ECO:0000256" key="3">
    <source>
        <dbReference type="ARBA" id="ARBA00033373"/>
    </source>
</evidence>
<dbReference type="PANTHER" id="PTHR10091">
    <property type="entry name" value="ALDOSE-1-EPIMERASE"/>
    <property type="match status" value="1"/>
</dbReference>
<proteinExistence type="predicted"/>
<dbReference type="InterPro" id="IPR011013">
    <property type="entry name" value="Gal_mutarotase_sf_dom"/>
</dbReference>
<organism evidence="4 5">
    <name type="scientific">Enterococcus avium</name>
    <name type="common">Streptococcus avium</name>
    <dbReference type="NCBI Taxonomy" id="33945"/>
    <lineage>
        <taxon>Bacteria</taxon>
        <taxon>Bacillati</taxon>
        <taxon>Bacillota</taxon>
        <taxon>Bacilli</taxon>
        <taxon>Lactobacillales</taxon>
        <taxon>Enterococcaceae</taxon>
        <taxon>Enterococcus</taxon>
    </lineage>
</organism>
<dbReference type="PANTHER" id="PTHR10091:SF0">
    <property type="entry name" value="GALACTOSE MUTAROTASE"/>
    <property type="match status" value="1"/>
</dbReference>
<dbReference type="Pfam" id="PF01263">
    <property type="entry name" value="Aldose_epim"/>
    <property type="match status" value="1"/>
</dbReference>
<dbReference type="GO" id="GO:0033499">
    <property type="term" value="P:galactose catabolic process via UDP-galactose, Leloir pathway"/>
    <property type="evidence" value="ECO:0007669"/>
    <property type="project" value="TreeGrafter"/>
</dbReference>
<dbReference type="GO" id="GO:0004034">
    <property type="term" value="F:aldose 1-epimerase activity"/>
    <property type="evidence" value="ECO:0007669"/>
    <property type="project" value="TreeGrafter"/>
</dbReference>
<dbReference type="Gene3D" id="2.70.98.10">
    <property type="match status" value="1"/>
</dbReference>
<protein>
    <recommendedName>
        <fullName evidence="1">Aldose 1-epimerase</fullName>
    </recommendedName>
    <alternativeName>
        <fullName evidence="3">Galactose mutarotase</fullName>
    </alternativeName>
    <alternativeName>
        <fullName evidence="2">Type-1 mutarotase</fullName>
    </alternativeName>
</protein>
<sequence>MFQLSYDHIDKSVVFTKISLKKELEVTFSNLGASVFEISFSDNRNNMENILMAPPKDIWLNNRTFAGSIVGPLAGRYEVGQTTLEKNRPPIHFHGGSDGWDKVVWDQSITENDDSVTVSFSHSTIDYEALVIYIIDRNYNLTMEILVNPKVTTYLNPTNHMYFNLNGSAFVPVTNHLFKLDSASIFHEENGLIKSADPLNVSEHFDFQILSKLASLPTFHGINHTYQLYKDYSGVLRHPTNGRQITFKTSLPSVVIYTFNVAQENYSHNNKLYPVYSGITFETQYPANNLELVKFGQTHPYHSRTNYSFSIIDEKK</sequence>
<name>A0A437UIQ1_ENTAV</name>
<dbReference type="GO" id="GO:0005737">
    <property type="term" value="C:cytoplasm"/>
    <property type="evidence" value="ECO:0007669"/>
    <property type="project" value="TreeGrafter"/>
</dbReference>
<dbReference type="InterPro" id="IPR014718">
    <property type="entry name" value="GH-type_carb-bd"/>
</dbReference>
<dbReference type="AlphaFoldDB" id="A0A437UIQ1"/>
<dbReference type="GO" id="GO:0006006">
    <property type="term" value="P:glucose metabolic process"/>
    <property type="evidence" value="ECO:0007669"/>
    <property type="project" value="TreeGrafter"/>
</dbReference>
<dbReference type="InterPro" id="IPR008183">
    <property type="entry name" value="Aldose_1/G6P_1-epimerase"/>
</dbReference>